<evidence type="ECO:0000259" key="6">
    <source>
        <dbReference type="SMART" id="SM00906"/>
    </source>
</evidence>
<evidence type="ECO:0000313" key="8">
    <source>
        <dbReference type="Proteomes" id="UP000053095"/>
    </source>
</evidence>
<dbReference type="GO" id="GO:0006351">
    <property type="term" value="P:DNA-templated transcription"/>
    <property type="evidence" value="ECO:0007669"/>
    <property type="project" value="InterPro"/>
</dbReference>
<organism evidence="7 8">
    <name type="scientific">Talaromyces pinophilus</name>
    <name type="common">Penicillium pinophilum</name>
    <dbReference type="NCBI Taxonomy" id="128442"/>
    <lineage>
        <taxon>Eukaryota</taxon>
        <taxon>Fungi</taxon>
        <taxon>Dikarya</taxon>
        <taxon>Ascomycota</taxon>
        <taxon>Pezizomycotina</taxon>
        <taxon>Eurotiomycetes</taxon>
        <taxon>Eurotiomycetidae</taxon>
        <taxon>Eurotiales</taxon>
        <taxon>Trichocomaceae</taxon>
        <taxon>Talaromyces</taxon>
        <taxon>Talaromyces sect. Talaromyces</taxon>
    </lineage>
</organism>
<evidence type="ECO:0000256" key="2">
    <source>
        <dbReference type="ARBA" id="ARBA00023015"/>
    </source>
</evidence>
<feature type="domain" description="Xylanolytic transcriptional activator regulatory" evidence="6">
    <location>
        <begin position="34"/>
        <end position="102"/>
    </location>
</feature>
<comment type="caution">
    <text evidence="7">The sequence shown here is derived from an EMBL/GenBank/DDBJ whole genome shotgun (WGS) entry which is preliminary data.</text>
</comment>
<reference evidence="8" key="1">
    <citation type="journal article" date="2015" name="Genome Announc.">
        <title>Draft genome sequence of Talaromyces cellulolyticus strain Y-94, a source of lignocellulosic biomass-degrading enzymes.</title>
        <authorList>
            <person name="Fujii T."/>
            <person name="Koike H."/>
            <person name="Sawayama S."/>
            <person name="Yano S."/>
            <person name="Inoue H."/>
        </authorList>
    </citation>
    <scope>NUCLEOTIDE SEQUENCE [LARGE SCALE GENOMIC DNA]</scope>
    <source>
        <strain evidence="8">Y-94</strain>
    </source>
</reference>
<keyword evidence="8" id="KW-1185">Reference proteome</keyword>
<dbReference type="Pfam" id="PF04082">
    <property type="entry name" value="Fungal_trans"/>
    <property type="match status" value="1"/>
</dbReference>
<dbReference type="InterPro" id="IPR052073">
    <property type="entry name" value="Amide_Lactam_Regulators"/>
</dbReference>
<proteinExistence type="predicted"/>
<name>A0A6V8H2H4_TALPI</name>
<dbReference type="GO" id="GO:0003677">
    <property type="term" value="F:DNA binding"/>
    <property type="evidence" value="ECO:0007669"/>
    <property type="project" value="UniProtKB-KW"/>
</dbReference>
<accession>A0A6V8H2H4</accession>
<keyword evidence="3" id="KW-0238">DNA-binding</keyword>
<dbReference type="PANTHER" id="PTHR47171">
    <property type="entry name" value="FARA-RELATED"/>
    <property type="match status" value="1"/>
</dbReference>
<keyword evidence="5" id="KW-0539">Nucleus</keyword>
<keyword evidence="4" id="KW-0804">Transcription</keyword>
<evidence type="ECO:0000256" key="5">
    <source>
        <dbReference type="ARBA" id="ARBA00023242"/>
    </source>
</evidence>
<dbReference type="GO" id="GO:0008270">
    <property type="term" value="F:zinc ion binding"/>
    <property type="evidence" value="ECO:0007669"/>
    <property type="project" value="InterPro"/>
</dbReference>
<dbReference type="AlphaFoldDB" id="A0A6V8H2H4"/>
<protein>
    <recommendedName>
        <fullName evidence="6">Xylanolytic transcriptional activator regulatory domain-containing protein</fullName>
    </recommendedName>
</protein>
<dbReference type="SMART" id="SM00906">
    <property type="entry name" value="Fungal_trans"/>
    <property type="match status" value="1"/>
</dbReference>
<evidence type="ECO:0000313" key="7">
    <source>
        <dbReference type="EMBL" id="GAM35200.1"/>
    </source>
</evidence>
<dbReference type="InterPro" id="IPR007219">
    <property type="entry name" value="XnlR_reg_dom"/>
</dbReference>
<dbReference type="EMBL" id="DF933813">
    <property type="protein sequence ID" value="GAM35200.1"/>
    <property type="molecule type" value="Genomic_DNA"/>
</dbReference>
<dbReference type="CDD" id="cd12148">
    <property type="entry name" value="fungal_TF_MHR"/>
    <property type="match status" value="1"/>
</dbReference>
<evidence type="ECO:0000256" key="3">
    <source>
        <dbReference type="ARBA" id="ARBA00023125"/>
    </source>
</evidence>
<evidence type="ECO:0000256" key="1">
    <source>
        <dbReference type="ARBA" id="ARBA00022833"/>
    </source>
</evidence>
<keyword evidence="2" id="KW-0805">Transcription regulation</keyword>
<sequence>MSGYEKDPVTAMVVACLLGWYNQSSVYSVNIDSASAWLRFASNIAYQVGLHKEPKTKINTGYRRRLWWTLVARDCLVSAGQGRPRIFNLADCDVKPISTEDFGADEQYAKVFVAYVKVCLILGDLCESHRRGEMSTLQRDNVRNRLFWWLKELPEEMQYFRSSTHASFDNRFERQLFVIYFAAVSILYRSDLSGQMVHPVSLVASSFLVSLLEDFLARDEVQRLPTMFTFYPISAAVPQLVATRNANLKPVADTELAIISQFLLALSLRWPTSAGAQKLFETLRNSETAIEKPLVSFGTFSGHEQLLFDNFNLSACRHSSLLADHDTHLSSTAEPTSFTREVHSLPTPHSETLPNIFRETDTDPDLPQTGSLPLEQQTISWDWPLDNLGDDITVEFSNAMGSWLFSQDLF</sequence>
<dbReference type="PANTHER" id="PTHR47171:SF2">
    <property type="entry name" value="TRANSCRIPTION FACTOR, PUTATIVE-RELATED"/>
    <property type="match status" value="1"/>
</dbReference>
<keyword evidence="1" id="KW-0862">Zinc</keyword>
<evidence type="ECO:0000256" key="4">
    <source>
        <dbReference type="ARBA" id="ARBA00023163"/>
    </source>
</evidence>
<dbReference type="Proteomes" id="UP000053095">
    <property type="component" value="Unassembled WGS sequence"/>
</dbReference>
<gene>
    <name evidence="7" type="ORF">TCE0_017r03345</name>
</gene>